<feature type="transmembrane region" description="Helical" evidence="7">
    <location>
        <begin position="252"/>
        <end position="271"/>
    </location>
</feature>
<dbReference type="RefSeq" id="WP_013734283.1">
    <property type="nucleotide sequence ID" value="NZ_LMWI01000002.1"/>
</dbReference>
<reference evidence="8 9" key="1">
    <citation type="submission" date="2015-10" db="EMBL/GenBank/DDBJ databases">
        <authorList>
            <person name="Ju K.-S."/>
            <person name="Doroghazi J.R."/>
            <person name="Metcalf W.W."/>
        </authorList>
    </citation>
    <scope>NUCLEOTIDE SEQUENCE [LARGE SCALE GENOMIC DNA]</scope>
    <source>
        <strain evidence="8 9">NRRL B-24793</strain>
    </source>
</reference>
<keyword evidence="5 7" id="KW-1133">Transmembrane helix</keyword>
<evidence type="ECO:0000256" key="4">
    <source>
        <dbReference type="ARBA" id="ARBA00022692"/>
    </source>
</evidence>
<comment type="similarity">
    <text evidence="2">Belongs to the UPF0324 family.</text>
</comment>
<dbReference type="GO" id="GO:0005886">
    <property type="term" value="C:plasma membrane"/>
    <property type="evidence" value="ECO:0007669"/>
    <property type="project" value="UniProtKB-SubCell"/>
</dbReference>
<comment type="subcellular location">
    <subcellularLocation>
        <location evidence="1">Cell membrane</location>
        <topology evidence="1">Multi-pass membrane protein</topology>
    </subcellularLocation>
</comment>
<feature type="transmembrane region" description="Helical" evidence="7">
    <location>
        <begin position="69"/>
        <end position="91"/>
    </location>
</feature>
<evidence type="ECO:0000256" key="3">
    <source>
        <dbReference type="ARBA" id="ARBA00022475"/>
    </source>
</evidence>
<evidence type="ECO:0000256" key="5">
    <source>
        <dbReference type="ARBA" id="ARBA00022989"/>
    </source>
</evidence>
<dbReference type="OMA" id="NDLRTWF"/>
<feature type="transmembrane region" description="Helical" evidence="7">
    <location>
        <begin position="291"/>
        <end position="309"/>
    </location>
</feature>
<proteinExistence type="inferred from homology"/>
<keyword evidence="9" id="KW-1185">Reference proteome</keyword>
<evidence type="ECO:0000256" key="7">
    <source>
        <dbReference type="SAM" id="Phobius"/>
    </source>
</evidence>
<dbReference type="PANTHER" id="PTHR30106:SF1">
    <property type="entry name" value="UPF0324 MEMBRANE PROTEIN FN0533"/>
    <property type="match status" value="1"/>
</dbReference>
<comment type="caution">
    <text evidence="8">The sequence shown here is derived from an EMBL/GenBank/DDBJ whole genome shotgun (WGS) entry which is preliminary data.</text>
</comment>
<dbReference type="Pfam" id="PF03601">
    <property type="entry name" value="Cons_hypoth698"/>
    <property type="match status" value="1"/>
</dbReference>
<organism evidence="8 9">
    <name type="scientific">Micromonospora maris</name>
    <dbReference type="NCBI Taxonomy" id="1003110"/>
    <lineage>
        <taxon>Bacteria</taxon>
        <taxon>Bacillati</taxon>
        <taxon>Actinomycetota</taxon>
        <taxon>Actinomycetes</taxon>
        <taxon>Micromonosporales</taxon>
        <taxon>Micromonosporaceae</taxon>
        <taxon>Micromonospora</taxon>
    </lineage>
</organism>
<keyword evidence="6 7" id="KW-0472">Membrane</keyword>
<dbReference type="PANTHER" id="PTHR30106">
    <property type="entry name" value="INNER MEMBRANE PROTEIN YEIH-RELATED"/>
    <property type="match status" value="1"/>
</dbReference>
<feature type="transmembrane region" description="Helical" evidence="7">
    <location>
        <begin position="103"/>
        <end position="122"/>
    </location>
</feature>
<feature type="transmembrane region" description="Helical" evidence="7">
    <location>
        <begin position="355"/>
        <end position="380"/>
    </location>
</feature>
<evidence type="ECO:0000313" key="9">
    <source>
        <dbReference type="Proteomes" id="UP000053246"/>
    </source>
</evidence>
<evidence type="ECO:0008006" key="10">
    <source>
        <dbReference type="Google" id="ProtNLM"/>
    </source>
</evidence>
<gene>
    <name evidence="8" type="ORF">ADL17_17840</name>
</gene>
<dbReference type="AlphaFoldDB" id="A0A9X0I1D5"/>
<feature type="transmembrane region" description="Helical" evidence="7">
    <location>
        <begin position="159"/>
        <end position="179"/>
    </location>
</feature>
<sequence>MATEATRGAAQTAPQAGLLAPPPRDRRFWAWTAAGLLVVVLLAALTRYLEQQVPEWAAGTALEDVAAAIEYPVYAIVLGLLGNLVVTLTGLHDRIAAAFRTEFFIKTGLVLLGASINLAVIASAAGPAIAQALLLISGVFLFTWWLAGRLGLDDKLRALLASAVSICGVSAAIAAAGAVRARREQLAYTASLVIVFALPSIFLLPWLADVLGLSPAVAGAWIGGNIDTTAAVTAAGALAGEDALQIASIVKVTQNALMGVVAVALTAYFALHVERRPGSARPGLGELWRRFPKFVLGFVAASVIATWYLKAVGADGKATIAIVNDLRTWFFILAFVSIGLEVRVAALRQAGWRPIAVFGAATVFNLVLALGLASLLFAGFTLS</sequence>
<keyword evidence="4 7" id="KW-0812">Transmembrane</keyword>
<feature type="transmembrane region" description="Helical" evidence="7">
    <location>
        <begin position="185"/>
        <end position="208"/>
    </location>
</feature>
<evidence type="ECO:0000313" key="8">
    <source>
        <dbReference type="EMBL" id="KUJ44987.1"/>
    </source>
</evidence>
<dbReference type="EMBL" id="LMWI01000002">
    <property type="protein sequence ID" value="KUJ44987.1"/>
    <property type="molecule type" value="Genomic_DNA"/>
</dbReference>
<feature type="transmembrane region" description="Helical" evidence="7">
    <location>
        <begin position="28"/>
        <end position="49"/>
    </location>
</feature>
<accession>A0A9X0I1D5</accession>
<feature type="transmembrane region" description="Helical" evidence="7">
    <location>
        <begin position="329"/>
        <end position="346"/>
    </location>
</feature>
<name>A0A9X0I1D5_9ACTN</name>
<protein>
    <recommendedName>
        <fullName evidence="10">Sulfate exporter family transporter</fullName>
    </recommendedName>
</protein>
<dbReference type="InterPro" id="IPR018383">
    <property type="entry name" value="UPF0324_pro"/>
</dbReference>
<evidence type="ECO:0000256" key="6">
    <source>
        <dbReference type="ARBA" id="ARBA00023136"/>
    </source>
</evidence>
<evidence type="ECO:0000256" key="2">
    <source>
        <dbReference type="ARBA" id="ARBA00007977"/>
    </source>
</evidence>
<keyword evidence="3" id="KW-1003">Cell membrane</keyword>
<evidence type="ECO:0000256" key="1">
    <source>
        <dbReference type="ARBA" id="ARBA00004651"/>
    </source>
</evidence>
<dbReference type="Proteomes" id="UP000053246">
    <property type="component" value="Unassembled WGS sequence"/>
</dbReference>